<name>F5Y910_LEAAZ</name>
<proteinExistence type="predicted"/>
<protein>
    <submittedName>
        <fullName evidence="1">Uncharacterized protein</fullName>
    </submittedName>
</protein>
<dbReference type="HOGENOM" id="CLU_2439891_0_0_12"/>
<reference evidence="1 2" key="2">
    <citation type="journal article" date="2011" name="ISME J.">
        <title>RNA-seq reveals cooperative metabolic interactions between two termite-gut spirochete species in co-culture.</title>
        <authorList>
            <person name="Rosenthal A.Z."/>
            <person name="Matson E.G."/>
            <person name="Eldar A."/>
            <person name="Leadbetter J.R."/>
        </authorList>
    </citation>
    <scope>NUCLEOTIDE SEQUENCE [LARGE SCALE GENOMIC DNA]</scope>
    <source>
        <strain evidence="2">ATCC BAA-888 / DSM 13862 / ZAS-9</strain>
    </source>
</reference>
<organism evidence="1 2">
    <name type="scientific">Leadbettera azotonutricia (strain ATCC BAA-888 / DSM 13862 / ZAS-9)</name>
    <name type="common">Treponema azotonutricium</name>
    <dbReference type="NCBI Taxonomy" id="545695"/>
    <lineage>
        <taxon>Bacteria</taxon>
        <taxon>Pseudomonadati</taxon>
        <taxon>Spirochaetota</taxon>
        <taxon>Spirochaetia</taxon>
        <taxon>Spirochaetales</taxon>
        <taxon>Breznakiellaceae</taxon>
        <taxon>Leadbettera</taxon>
    </lineage>
</organism>
<dbReference type="AlphaFoldDB" id="F5Y910"/>
<dbReference type="KEGG" id="taz:TREAZ_0872"/>
<reference evidence="2" key="1">
    <citation type="submission" date="2009-12" db="EMBL/GenBank/DDBJ databases">
        <title>Complete sequence of Treponema azotonutricium strain ZAS-9.</title>
        <authorList>
            <person name="Tetu S.G."/>
            <person name="Matson E."/>
            <person name="Ren Q."/>
            <person name="Seshadri R."/>
            <person name="Elbourne L."/>
            <person name="Hassan K.A."/>
            <person name="Durkin A."/>
            <person name="Radune D."/>
            <person name="Mohamoud Y."/>
            <person name="Shay R."/>
            <person name="Jin S."/>
            <person name="Zhang X."/>
            <person name="Lucey K."/>
            <person name="Ballor N.R."/>
            <person name="Ottesen E."/>
            <person name="Rosenthal R."/>
            <person name="Allen A."/>
            <person name="Leadbetter J.R."/>
            <person name="Paulsen I.T."/>
        </authorList>
    </citation>
    <scope>NUCLEOTIDE SEQUENCE [LARGE SCALE GENOMIC DNA]</scope>
    <source>
        <strain evidence="2">ATCC BAA-888 / DSM 13862 / ZAS-9</strain>
    </source>
</reference>
<accession>F5Y910</accession>
<dbReference type="STRING" id="545695.TREAZ_0872"/>
<sequence length="90" mass="10390">MEREVKFFWLKAGGGMLVAARPKSNVMVLFLEEEKKWNCAPQTYSQMEGNMVYGGGPDFDEISEKEAQDIFKDIRPEPVLDDIERVFRTV</sequence>
<dbReference type="EMBL" id="CP001841">
    <property type="protein sequence ID" value="AEF82988.1"/>
    <property type="molecule type" value="Genomic_DNA"/>
</dbReference>
<dbReference type="Proteomes" id="UP000009222">
    <property type="component" value="Chromosome"/>
</dbReference>
<keyword evidence="2" id="KW-1185">Reference proteome</keyword>
<dbReference type="RefSeq" id="WP_015711107.1">
    <property type="nucleotide sequence ID" value="NC_015577.1"/>
</dbReference>
<dbReference type="InParanoid" id="F5Y910"/>
<evidence type="ECO:0000313" key="1">
    <source>
        <dbReference type="EMBL" id="AEF82988.1"/>
    </source>
</evidence>
<evidence type="ECO:0000313" key="2">
    <source>
        <dbReference type="Proteomes" id="UP000009222"/>
    </source>
</evidence>
<gene>
    <name evidence="1" type="ordered locus">TREAZ_0872</name>
</gene>